<dbReference type="RefSeq" id="WP_183020864.1">
    <property type="nucleotide sequence ID" value="NZ_CP065668.1"/>
</dbReference>
<sequence>MKKYIYLIFGLLVIVAILAVYRIKNEGGGDGREIVAEKSVNASLNAEGLDAIKNEADQVGGHGLGRAKPGEGGGIYDTKNLKEYYERVKKNPQNGGYFYAQAAITSCRQKVSLLTMPQSGFSSENIVREKQILAQNKLRELCQGFSDADIKESYIDLQRNGRNLGDPLIIAQQDMIDSSTKEEFESSLKNIFAKKDVYLASSVWPNFGKIRGFDGSGKNEFFFEGESYSTDRELTIYQAAWQIVPCVSGVRCEMGSDTVLMATCVDEGVCMETREGLVEHQFGSDKASYRKAVDLARKLSNAVEQGRYQLFLPPQ</sequence>
<evidence type="ECO:0000313" key="2">
    <source>
        <dbReference type="Proteomes" id="UP000594778"/>
    </source>
</evidence>
<name>A0A7T2S3H8_DELAC</name>
<reference evidence="1 2" key="1">
    <citation type="submission" date="2020-12" db="EMBL/GenBank/DDBJ databases">
        <title>FDA dAtabase for Regulatory Grade micrObial Sequences (FDA-ARGOS): Supporting development and validation of Infectious Disease Dx tests.</title>
        <authorList>
            <person name="Sproer C."/>
            <person name="Gronow S."/>
            <person name="Severitt S."/>
            <person name="Schroder I."/>
            <person name="Tallon L."/>
            <person name="Sadzewicz L."/>
            <person name="Zhao X."/>
            <person name="Boylan J."/>
            <person name="Ott S."/>
            <person name="Bowen H."/>
            <person name="Vavikolanu K."/>
            <person name="Mehta A."/>
            <person name="Aluvathingal J."/>
            <person name="Nadendla S."/>
            <person name="Lowell S."/>
            <person name="Myers T."/>
            <person name="Yan Y."/>
            <person name="Sichtig H."/>
        </authorList>
    </citation>
    <scope>NUCLEOTIDE SEQUENCE [LARGE SCALE GENOMIC DNA]</scope>
    <source>
        <strain evidence="1 2">FDAARGOS_909</strain>
    </source>
</reference>
<dbReference type="EMBL" id="CP065668">
    <property type="protein sequence ID" value="QPS08177.1"/>
    <property type="molecule type" value="Genomic_DNA"/>
</dbReference>
<dbReference type="Proteomes" id="UP000594778">
    <property type="component" value="Chromosome"/>
</dbReference>
<accession>A0A7T2S3H8</accession>
<proteinExistence type="predicted"/>
<dbReference type="AlphaFoldDB" id="A0A7T2S3H8"/>
<protein>
    <submittedName>
        <fullName evidence="1">Uncharacterized protein</fullName>
    </submittedName>
</protein>
<organism evidence="1 2">
    <name type="scientific">Delftia acidovorans</name>
    <name type="common">Pseudomonas acidovorans</name>
    <name type="synonym">Comamonas acidovorans</name>
    <dbReference type="NCBI Taxonomy" id="80866"/>
    <lineage>
        <taxon>Bacteria</taxon>
        <taxon>Pseudomonadati</taxon>
        <taxon>Pseudomonadota</taxon>
        <taxon>Betaproteobacteria</taxon>
        <taxon>Burkholderiales</taxon>
        <taxon>Comamonadaceae</taxon>
        <taxon>Delftia</taxon>
    </lineage>
</organism>
<gene>
    <name evidence="1" type="ORF">I6G66_28620</name>
</gene>
<evidence type="ECO:0000313" key="1">
    <source>
        <dbReference type="EMBL" id="QPS08177.1"/>
    </source>
</evidence>